<evidence type="ECO:0000259" key="8">
    <source>
        <dbReference type="PROSITE" id="PS50109"/>
    </source>
</evidence>
<keyword evidence="10" id="KW-1185">Reference proteome</keyword>
<dbReference type="PANTHER" id="PTHR45453:SF1">
    <property type="entry name" value="PHOSPHATE REGULON SENSOR PROTEIN PHOR"/>
    <property type="match status" value="1"/>
</dbReference>
<organism evidence="9 10">
    <name type="scientific">Zhouia amylolytica AD3</name>
    <dbReference type="NCBI Taxonomy" id="1286632"/>
    <lineage>
        <taxon>Bacteria</taxon>
        <taxon>Pseudomonadati</taxon>
        <taxon>Bacteroidota</taxon>
        <taxon>Flavobacteriia</taxon>
        <taxon>Flavobacteriales</taxon>
        <taxon>Flavobacteriaceae</taxon>
        <taxon>Zhouia</taxon>
    </lineage>
</organism>
<dbReference type="GO" id="GO:0005886">
    <property type="term" value="C:plasma membrane"/>
    <property type="evidence" value="ECO:0007669"/>
    <property type="project" value="TreeGrafter"/>
</dbReference>
<feature type="transmembrane region" description="Helical" evidence="7">
    <location>
        <begin position="7"/>
        <end position="27"/>
    </location>
</feature>
<dbReference type="Gene3D" id="1.10.287.130">
    <property type="match status" value="1"/>
</dbReference>
<reference evidence="9 10" key="2">
    <citation type="journal article" date="2016" name="Genome Announc.">
        <title>Draft Genome Sequence of Zhouia amylolytica AD3, Isolated from Tidal Flat Sediment.</title>
        <authorList>
            <person name="Jia B."/>
            <person name="Jin H.M."/>
            <person name="Lee H.J."/>
            <person name="Jeon C.O."/>
        </authorList>
    </citation>
    <scope>NUCLEOTIDE SEQUENCE [LARGE SCALE GENOMIC DNA]</scope>
    <source>
        <strain evidence="9 10">AD3</strain>
    </source>
</reference>
<evidence type="ECO:0000256" key="4">
    <source>
        <dbReference type="ARBA" id="ARBA00022679"/>
    </source>
</evidence>
<name>W2UMQ0_9FLAO</name>
<comment type="caution">
    <text evidence="9">The sequence shown here is derived from an EMBL/GenBank/DDBJ whole genome shotgun (WGS) entry which is preliminary data.</text>
</comment>
<accession>W2UMQ0</accession>
<dbReference type="InterPro" id="IPR005467">
    <property type="entry name" value="His_kinase_dom"/>
</dbReference>
<dbReference type="Pfam" id="PF02518">
    <property type="entry name" value="HATPase_c"/>
    <property type="match status" value="1"/>
</dbReference>
<dbReference type="Pfam" id="PF00512">
    <property type="entry name" value="HisKA"/>
    <property type="match status" value="1"/>
</dbReference>
<reference evidence="10" key="1">
    <citation type="submission" date="2013-11" db="EMBL/GenBank/DDBJ databases">
        <title>Draft genome sequence from a member of Zhouia, isolated tidal flat.</title>
        <authorList>
            <person name="Jin H."/>
            <person name="Jeon C.O."/>
        </authorList>
    </citation>
    <scope>NUCLEOTIDE SEQUENCE [LARGE SCALE GENOMIC DNA]</scope>
    <source>
        <strain evidence="10">AD3</strain>
    </source>
</reference>
<dbReference type="SMART" id="SM00388">
    <property type="entry name" value="HisKA"/>
    <property type="match status" value="1"/>
</dbReference>
<evidence type="ECO:0000313" key="10">
    <source>
        <dbReference type="Proteomes" id="UP000018850"/>
    </source>
</evidence>
<dbReference type="PRINTS" id="PR00344">
    <property type="entry name" value="BCTRLSENSOR"/>
</dbReference>
<dbReference type="SMART" id="SM00387">
    <property type="entry name" value="HATPase_c"/>
    <property type="match status" value="1"/>
</dbReference>
<dbReference type="STRING" id="376730.SAMN04487906_3208"/>
<evidence type="ECO:0000313" key="9">
    <source>
        <dbReference type="EMBL" id="ETN95253.1"/>
    </source>
</evidence>
<dbReference type="InterPro" id="IPR003594">
    <property type="entry name" value="HATPase_dom"/>
</dbReference>
<dbReference type="PROSITE" id="PS50109">
    <property type="entry name" value="HIS_KIN"/>
    <property type="match status" value="1"/>
</dbReference>
<evidence type="ECO:0000256" key="1">
    <source>
        <dbReference type="ARBA" id="ARBA00000085"/>
    </source>
</evidence>
<dbReference type="InterPro" id="IPR036890">
    <property type="entry name" value="HATPase_C_sf"/>
</dbReference>
<dbReference type="SUPFAM" id="SSF47384">
    <property type="entry name" value="Homodimeric domain of signal transducing histidine kinase"/>
    <property type="match status" value="1"/>
</dbReference>
<dbReference type="Gene3D" id="3.30.565.10">
    <property type="entry name" value="Histidine kinase-like ATPase, C-terminal domain"/>
    <property type="match status" value="1"/>
</dbReference>
<dbReference type="CDD" id="cd00075">
    <property type="entry name" value="HATPase"/>
    <property type="match status" value="1"/>
</dbReference>
<dbReference type="InterPro" id="IPR003661">
    <property type="entry name" value="HisK_dim/P_dom"/>
</dbReference>
<dbReference type="RefSeq" id="WP_051413410.1">
    <property type="nucleotide sequence ID" value="NZ_AYXY01000019.1"/>
</dbReference>
<dbReference type="AlphaFoldDB" id="W2UMQ0"/>
<keyword evidence="7" id="KW-1133">Transmembrane helix</keyword>
<comment type="catalytic activity">
    <reaction evidence="1">
        <text>ATP + protein L-histidine = ADP + protein N-phospho-L-histidine.</text>
        <dbReference type="EC" id="2.7.13.3"/>
    </reaction>
</comment>
<feature type="domain" description="Histidine kinase" evidence="8">
    <location>
        <begin position="264"/>
        <end position="483"/>
    </location>
</feature>
<evidence type="ECO:0000256" key="3">
    <source>
        <dbReference type="ARBA" id="ARBA00022553"/>
    </source>
</evidence>
<protein>
    <recommendedName>
        <fullName evidence="2">histidine kinase</fullName>
        <ecNumber evidence="2">2.7.13.3</ecNumber>
    </recommendedName>
</protein>
<dbReference type="Proteomes" id="UP000018850">
    <property type="component" value="Unassembled WGS sequence"/>
</dbReference>
<dbReference type="EC" id="2.7.13.3" evidence="2"/>
<proteinExistence type="predicted"/>
<dbReference type="SUPFAM" id="SSF55874">
    <property type="entry name" value="ATPase domain of HSP90 chaperone/DNA topoisomerase II/histidine kinase"/>
    <property type="match status" value="1"/>
</dbReference>
<dbReference type="GO" id="GO:0004721">
    <property type="term" value="F:phosphoprotein phosphatase activity"/>
    <property type="evidence" value="ECO:0007669"/>
    <property type="project" value="TreeGrafter"/>
</dbReference>
<dbReference type="EMBL" id="AYXY01000019">
    <property type="protein sequence ID" value="ETN95253.1"/>
    <property type="molecule type" value="Genomic_DNA"/>
</dbReference>
<feature type="transmembrane region" description="Helical" evidence="7">
    <location>
        <begin position="219"/>
        <end position="245"/>
    </location>
</feature>
<evidence type="ECO:0000256" key="6">
    <source>
        <dbReference type="ARBA" id="ARBA00023012"/>
    </source>
</evidence>
<gene>
    <name evidence="9" type="ORF">P278_09750</name>
</gene>
<keyword evidence="3" id="KW-0597">Phosphoprotein</keyword>
<dbReference type="InterPro" id="IPR036097">
    <property type="entry name" value="HisK_dim/P_sf"/>
</dbReference>
<evidence type="ECO:0000256" key="2">
    <source>
        <dbReference type="ARBA" id="ARBA00012438"/>
    </source>
</evidence>
<keyword evidence="7" id="KW-0812">Transmembrane</keyword>
<dbReference type="PANTHER" id="PTHR45453">
    <property type="entry name" value="PHOSPHATE REGULON SENSOR PROTEIN PHOR"/>
    <property type="match status" value="1"/>
</dbReference>
<dbReference type="InterPro" id="IPR004358">
    <property type="entry name" value="Sig_transdc_His_kin-like_C"/>
</dbReference>
<dbReference type="FunFam" id="3.30.565.10:FF:000006">
    <property type="entry name" value="Sensor histidine kinase WalK"/>
    <property type="match status" value="1"/>
</dbReference>
<dbReference type="CDD" id="cd00082">
    <property type="entry name" value="HisKA"/>
    <property type="match status" value="1"/>
</dbReference>
<keyword evidence="7" id="KW-0472">Membrane</keyword>
<dbReference type="GO" id="GO:0000155">
    <property type="term" value="F:phosphorelay sensor kinase activity"/>
    <property type="evidence" value="ECO:0007669"/>
    <property type="project" value="InterPro"/>
</dbReference>
<dbReference type="eggNOG" id="COG5002">
    <property type="taxonomic scope" value="Bacteria"/>
</dbReference>
<sequence>MNQRIRIIFFLVSVSIIGLVLLQAHWIGKFYHINKQQLIKELNLALEKSVNEEMSLRYSEDLQRVMPNMNAKIISSPPDSILNKIPMDLLSKSESFPSGSVTMHVDSPQYLDEAFNMIDSVPESVELKLRELVQQLISEDNSRNENVQLSVIDSLFRSELNNRAIDMDYRLDVLDSSTVSEFNMSFPFKNSYLASRTFPLNFKGNKNIRVVCTNVRQVLYAQFGFGGLASLALFILIMICFVYMLRTIFRQKQLSQIKSDFINNMTHELKTPIATVSAIVESMKNFGVLNDREMTDKYLDSSQKELTRLSGLVEKVLNMSREEREPAPMHPEEVNFRELCQNILNDRKYGQINKKVKVELEIEPEAERIWVDRFHMVNVMQNLFENSIKYSIDDVLIKVAAKREHHNFLITITDNGIGISKVDQKKIFDRFYRVSTGSVHNTKGFGLGLYYVKNTIEKHGGTVAVRSELKNGTTIIIVLPVNYE</sequence>
<keyword evidence="5" id="KW-0418">Kinase</keyword>
<dbReference type="GO" id="GO:0016036">
    <property type="term" value="P:cellular response to phosphate starvation"/>
    <property type="evidence" value="ECO:0007669"/>
    <property type="project" value="TreeGrafter"/>
</dbReference>
<keyword evidence="4" id="KW-0808">Transferase</keyword>
<keyword evidence="6" id="KW-0902">Two-component regulatory system</keyword>
<dbReference type="InterPro" id="IPR050351">
    <property type="entry name" value="BphY/WalK/GraS-like"/>
</dbReference>
<evidence type="ECO:0000256" key="7">
    <source>
        <dbReference type="SAM" id="Phobius"/>
    </source>
</evidence>
<evidence type="ECO:0000256" key="5">
    <source>
        <dbReference type="ARBA" id="ARBA00022777"/>
    </source>
</evidence>